<evidence type="ECO:0000313" key="1">
    <source>
        <dbReference type="EMBL" id="KAF2149720.1"/>
    </source>
</evidence>
<evidence type="ECO:0000313" key="2">
    <source>
        <dbReference type="Proteomes" id="UP000799439"/>
    </source>
</evidence>
<name>A0A9P4IWE6_9PEZI</name>
<protein>
    <recommendedName>
        <fullName evidence="3">X-Pro dipeptidyl-peptidase</fullName>
    </recommendedName>
</protein>
<proteinExistence type="predicted"/>
<accession>A0A9P4IWE6</accession>
<dbReference type="PANTHER" id="PTHR33361:SF15">
    <property type="entry name" value="DUF885 FAMILY LIPOPROTEIN"/>
    <property type="match status" value="1"/>
</dbReference>
<dbReference type="Proteomes" id="UP000799439">
    <property type="component" value="Unassembled WGS sequence"/>
</dbReference>
<keyword evidence="2" id="KW-1185">Reference proteome</keyword>
<comment type="caution">
    <text evidence="1">The sequence shown here is derived from an EMBL/GenBank/DDBJ whole genome shotgun (WGS) entry which is preliminary data.</text>
</comment>
<dbReference type="OrthoDB" id="5959877at2759"/>
<organism evidence="1 2">
    <name type="scientific">Myriangium duriaei CBS 260.36</name>
    <dbReference type="NCBI Taxonomy" id="1168546"/>
    <lineage>
        <taxon>Eukaryota</taxon>
        <taxon>Fungi</taxon>
        <taxon>Dikarya</taxon>
        <taxon>Ascomycota</taxon>
        <taxon>Pezizomycotina</taxon>
        <taxon>Dothideomycetes</taxon>
        <taxon>Dothideomycetidae</taxon>
        <taxon>Myriangiales</taxon>
        <taxon>Myriangiaceae</taxon>
        <taxon>Myriangium</taxon>
    </lineage>
</organism>
<reference evidence="1" key="1">
    <citation type="journal article" date="2020" name="Stud. Mycol.">
        <title>101 Dothideomycetes genomes: a test case for predicting lifestyles and emergence of pathogens.</title>
        <authorList>
            <person name="Haridas S."/>
            <person name="Albert R."/>
            <person name="Binder M."/>
            <person name="Bloem J."/>
            <person name="Labutti K."/>
            <person name="Salamov A."/>
            <person name="Andreopoulos B."/>
            <person name="Baker S."/>
            <person name="Barry K."/>
            <person name="Bills G."/>
            <person name="Bluhm B."/>
            <person name="Cannon C."/>
            <person name="Castanera R."/>
            <person name="Culley D."/>
            <person name="Daum C."/>
            <person name="Ezra D."/>
            <person name="Gonzalez J."/>
            <person name="Henrissat B."/>
            <person name="Kuo A."/>
            <person name="Liang C."/>
            <person name="Lipzen A."/>
            <person name="Lutzoni F."/>
            <person name="Magnuson J."/>
            <person name="Mondo S."/>
            <person name="Nolan M."/>
            <person name="Ohm R."/>
            <person name="Pangilinan J."/>
            <person name="Park H.-J."/>
            <person name="Ramirez L."/>
            <person name="Alfaro M."/>
            <person name="Sun H."/>
            <person name="Tritt A."/>
            <person name="Yoshinaga Y."/>
            <person name="Zwiers L.-H."/>
            <person name="Turgeon B."/>
            <person name="Goodwin S."/>
            <person name="Spatafora J."/>
            <person name="Crous P."/>
            <person name="Grigoriev I."/>
        </authorList>
    </citation>
    <scope>NUCLEOTIDE SEQUENCE</scope>
    <source>
        <strain evidence="1">CBS 260.36</strain>
    </source>
</reference>
<dbReference type="EMBL" id="ML996090">
    <property type="protein sequence ID" value="KAF2149720.1"/>
    <property type="molecule type" value="Genomic_DNA"/>
</dbReference>
<dbReference type="Pfam" id="PF05960">
    <property type="entry name" value="DUF885"/>
    <property type="match status" value="1"/>
</dbReference>
<sequence length="555" mass="64637">MMQHFILDFTADLQEIERFYKITISTSRLHRLEECISSKLEQLHLISFDSLDQEGQIDWLLSKNFLNRKLDQTRSQSQQVPELAEFLHPWAANLIELCEWRQRLVKFNGQSAAHIFAEATRSIKKTIEKLTQGKADTSKSGRYVADHASQVIDEIHTGLTEAVGFYRGFDPLLTWWMSQPWEALSRSMIELAKLIREKIVGSDTGGSSDIVGQPLGKEALIKEIEAEFLPYTPEELVKIGEQELEWCERELTKASHQLGYEDPKEALEHVKKTYVEPGEQIHLVHALAKEAVDYIKDRDMTTIPKIANEYWQTYMMPPERQKVAPFFLGGDNILVAYPTDAMSHEDKLMSMRGNNPSFSRSTVFHELVPGHHLQFHYMTRFRPYRKVFETSFWVEGWALYWEMVLWNGGFPAQTSQGYATNEAENRIGMLFWRMHRCARIIFSVKFHLGQMTPDECIRLLVDRVGHERATAEGEVRRSFNGDYSPMYQAGYMLGALQLMRLRQEMVHTDGQEKHFHDSVMKENTMPIELLRALLTNETLSPDRTSRWRFYDFKHE</sequence>
<dbReference type="InterPro" id="IPR010281">
    <property type="entry name" value="DUF885"/>
</dbReference>
<gene>
    <name evidence="1" type="ORF">K461DRAFT_259531</name>
</gene>
<evidence type="ECO:0008006" key="3">
    <source>
        <dbReference type="Google" id="ProtNLM"/>
    </source>
</evidence>
<dbReference type="PANTHER" id="PTHR33361">
    <property type="entry name" value="GLR0591 PROTEIN"/>
    <property type="match status" value="1"/>
</dbReference>
<dbReference type="AlphaFoldDB" id="A0A9P4IWE6"/>